<evidence type="ECO:0000256" key="1">
    <source>
        <dbReference type="SAM" id="Coils"/>
    </source>
</evidence>
<keyword evidence="3" id="KW-1185">Reference proteome</keyword>
<gene>
    <name evidence="2" type="ORF">SAE02_53300</name>
</gene>
<keyword evidence="1" id="KW-0175">Coiled coil</keyword>
<comment type="caution">
    <text evidence="2">The sequence shown here is derived from an EMBL/GenBank/DDBJ whole genome shotgun (WGS) entry which is preliminary data.</text>
</comment>
<dbReference type="AlphaFoldDB" id="A0A512DXI0"/>
<reference evidence="2 3" key="1">
    <citation type="submission" date="2019-07" db="EMBL/GenBank/DDBJ databases">
        <title>Whole genome shotgun sequence of Skermanella aerolata NBRC 106429.</title>
        <authorList>
            <person name="Hosoyama A."/>
            <person name="Uohara A."/>
            <person name="Ohji S."/>
            <person name="Ichikawa N."/>
        </authorList>
    </citation>
    <scope>NUCLEOTIDE SEQUENCE [LARGE SCALE GENOMIC DNA]</scope>
    <source>
        <strain evidence="2 3">NBRC 106429</strain>
    </source>
</reference>
<protein>
    <submittedName>
        <fullName evidence="2">Uncharacterized protein</fullName>
    </submittedName>
</protein>
<sequence length="190" mass="21300">MSPVDIITDLLIAGIAGTLGYFGARLGGELWARIILDSKEAKDLQAKLKRRAPLIPAFSQRCGRLRLALGQSEARRRNVERRIDDLHRQLDALENRDEEYIRFVGHPRPGHHHFKAVMINRHVQTAIREGRTHGLLDNSWARPQNVEIWASSLADAKGSLNARFPMSLGFVVIEMIEPEDAPQDAQGDAA</sequence>
<dbReference type="RefSeq" id="WP_044434098.1">
    <property type="nucleotide sequence ID" value="NZ_BJYZ01000026.1"/>
</dbReference>
<organism evidence="2 3">
    <name type="scientific">Skermanella aerolata</name>
    <dbReference type="NCBI Taxonomy" id="393310"/>
    <lineage>
        <taxon>Bacteria</taxon>
        <taxon>Pseudomonadati</taxon>
        <taxon>Pseudomonadota</taxon>
        <taxon>Alphaproteobacteria</taxon>
        <taxon>Rhodospirillales</taxon>
        <taxon>Azospirillaceae</taxon>
        <taxon>Skermanella</taxon>
    </lineage>
</organism>
<accession>A0A512DXI0</accession>
<name>A0A512DXI0_9PROT</name>
<dbReference type="EMBL" id="BJYZ01000026">
    <property type="protein sequence ID" value="GEO41182.1"/>
    <property type="molecule type" value="Genomic_DNA"/>
</dbReference>
<feature type="coiled-coil region" evidence="1">
    <location>
        <begin position="69"/>
        <end position="96"/>
    </location>
</feature>
<evidence type="ECO:0000313" key="2">
    <source>
        <dbReference type="EMBL" id="GEO41182.1"/>
    </source>
</evidence>
<dbReference type="Proteomes" id="UP000321523">
    <property type="component" value="Unassembled WGS sequence"/>
</dbReference>
<evidence type="ECO:0000313" key="3">
    <source>
        <dbReference type="Proteomes" id="UP000321523"/>
    </source>
</evidence>
<dbReference type="OrthoDB" id="7358175at2"/>
<proteinExistence type="predicted"/>